<organism evidence="7 8">
    <name type="scientific">Cryobacterium zhongshanensis</name>
    <dbReference type="NCBI Taxonomy" id="2928153"/>
    <lineage>
        <taxon>Bacteria</taxon>
        <taxon>Bacillati</taxon>
        <taxon>Actinomycetota</taxon>
        <taxon>Actinomycetes</taxon>
        <taxon>Micrococcales</taxon>
        <taxon>Microbacteriaceae</taxon>
        <taxon>Cryobacterium</taxon>
    </lineage>
</organism>
<dbReference type="EMBL" id="JALGAR010000001">
    <property type="protein sequence ID" value="MCI4657538.1"/>
    <property type="molecule type" value="Genomic_DNA"/>
</dbReference>
<comment type="caution">
    <text evidence="7">The sequence shown here is derived from an EMBL/GenBank/DDBJ whole genome shotgun (WGS) entry which is preliminary data.</text>
</comment>
<dbReference type="PANTHER" id="PTHR33317">
    <property type="entry name" value="POLYNUCLEOTIDYL TRANSFERASE, RIBONUCLEASE H-LIKE SUPERFAMILY PROTEIN"/>
    <property type="match status" value="1"/>
</dbReference>
<proteinExistence type="inferred from homology"/>
<dbReference type="AlphaFoldDB" id="A0AA41QV83"/>
<name>A0AA41QV83_9MICO</name>
<keyword evidence="3 5" id="KW-0540">Nuclease</keyword>
<evidence type="ECO:0000313" key="8">
    <source>
        <dbReference type="Proteomes" id="UP001165341"/>
    </source>
</evidence>
<dbReference type="InterPro" id="IPR005227">
    <property type="entry name" value="YqgF"/>
</dbReference>
<evidence type="ECO:0000259" key="6">
    <source>
        <dbReference type="SMART" id="SM00732"/>
    </source>
</evidence>
<dbReference type="Gene3D" id="3.30.420.140">
    <property type="entry name" value="YqgF/RNase H-like domain"/>
    <property type="match status" value="1"/>
</dbReference>
<keyword evidence="1 5" id="KW-0963">Cytoplasm</keyword>
<dbReference type="GO" id="GO:0004518">
    <property type="term" value="F:nuclease activity"/>
    <property type="evidence" value="ECO:0007669"/>
    <property type="project" value="UniProtKB-KW"/>
</dbReference>
<keyword evidence="4 5" id="KW-0378">Hydrolase</keyword>
<dbReference type="NCBIfam" id="TIGR00250">
    <property type="entry name" value="RNAse_H_YqgF"/>
    <property type="match status" value="1"/>
</dbReference>
<dbReference type="GO" id="GO:0000967">
    <property type="term" value="P:rRNA 5'-end processing"/>
    <property type="evidence" value="ECO:0007669"/>
    <property type="project" value="UniProtKB-UniRule"/>
</dbReference>
<dbReference type="HAMAP" id="MF_00651">
    <property type="entry name" value="Nuclease_YqgF"/>
    <property type="match status" value="1"/>
</dbReference>
<feature type="domain" description="YqgF/RNase H-like" evidence="6">
    <location>
        <begin position="4"/>
        <end position="105"/>
    </location>
</feature>
<comment type="similarity">
    <text evidence="5">Belongs to the YqgF HJR family.</text>
</comment>
<sequence>MRHGVRVGVDVGKARIGLAMSDPHGMLATPVETVPRDLNGVTDVARITAVVLGLGAVEVIVGLPLALSGNHTASTNDAVGFAETLALAVPVPVRLVDERLSTVAAQGVLRTAGRKAKTQRPVIDQVAATIILQHALDTERGLGHPPGSAVVPAVVPTVPSATTSPAAPIEGS</sequence>
<dbReference type="InterPro" id="IPR037027">
    <property type="entry name" value="YqgF/RNaseH-like_dom_sf"/>
</dbReference>
<evidence type="ECO:0000256" key="4">
    <source>
        <dbReference type="ARBA" id="ARBA00022801"/>
    </source>
</evidence>
<evidence type="ECO:0000256" key="1">
    <source>
        <dbReference type="ARBA" id="ARBA00022490"/>
    </source>
</evidence>
<dbReference type="InterPro" id="IPR006641">
    <property type="entry name" value="YqgF/RNaseH-like_dom"/>
</dbReference>
<evidence type="ECO:0000313" key="7">
    <source>
        <dbReference type="EMBL" id="MCI4657538.1"/>
    </source>
</evidence>
<protein>
    <recommendedName>
        <fullName evidence="5">Putative pre-16S rRNA nuclease</fullName>
        <ecNumber evidence="5">3.1.-.-</ecNumber>
    </recommendedName>
</protein>
<reference evidence="7" key="1">
    <citation type="submission" date="2022-03" db="EMBL/GenBank/DDBJ databases">
        <title>Cryobacterium sp. nov. strain ZS14-85, isolated from Antarctic soil.</title>
        <authorList>
            <person name="Li J."/>
            <person name="Niu G."/>
        </authorList>
    </citation>
    <scope>NUCLEOTIDE SEQUENCE</scope>
    <source>
        <strain evidence="7">ZS14-85</strain>
    </source>
</reference>
<evidence type="ECO:0000256" key="2">
    <source>
        <dbReference type="ARBA" id="ARBA00022517"/>
    </source>
</evidence>
<keyword evidence="8" id="KW-1185">Reference proteome</keyword>
<keyword evidence="2 5" id="KW-0690">Ribosome biogenesis</keyword>
<gene>
    <name evidence="7" type="primary">ruvX</name>
    <name evidence="7" type="ORF">MQH31_06915</name>
</gene>
<dbReference type="Pfam" id="PF03652">
    <property type="entry name" value="RuvX"/>
    <property type="match status" value="1"/>
</dbReference>
<dbReference type="GO" id="GO:0005829">
    <property type="term" value="C:cytosol"/>
    <property type="evidence" value="ECO:0007669"/>
    <property type="project" value="TreeGrafter"/>
</dbReference>
<accession>A0AA41QV83</accession>
<dbReference type="GO" id="GO:0016788">
    <property type="term" value="F:hydrolase activity, acting on ester bonds"/>
    <property type="evidence" value="ECO:0007669"/>
    <property type="project" value="UniProtKB-UniRule"/>
</dbReference>
<evidence type="ECO:0000256" key="5">
    <source>
        <dbReference type="HAMAP-Rule" id="MF_00651"/>
    </source>
</evidence>
<dbReference type="SMART" id="SM00732">
    <property type="entry name" value="YqgFc"/>
    <property type="match status" value="1"/>
</dbReference>
<dbReference type="Proteomes" id="UP001165341">
    <property type="component" value="Unassembled WGS sequence"/>
</dbReference>
<comment type="function">
    <text evidence="5">Could be a nuclease involved in processing of the 5'-end of pre-16S rRNA.</text>
</comment>
<dbReference type="PANTHER" id="PTHR33317:SF4">
    <property type="entry name" value="POLYNUCLEOTIDYL TRANSFERASE, RIBONUCLEASE H-LIKE SUPERFAMILY PROTEIN"/>
    <property type="match status" value="1"/>
</dbReference>
<dbReference type="SUPFAM" id="SSF53098">
    <property type="entry name" value="Ribonuclease H-like"/>
    <property type="match status" value="1"/>
</dbReference>
<dbReference type="CDD" id="cd16964">
    <property type="entry name" value="YqgF"/>
    <property type="match status" value="1"/>
</dbReference>
<dbReference type="InterPro" id="IPR012337">
    <property type="entry name" value="RNaseH-like_sf"/>
</dbReference>
<evidence type="ECO:0000256" key="3">
    <source>
        <dbReference type="ARBA" id="ARBA00022722"/>
    </source>
</evidence>
<comment type="subcellular location">
    <subcellularLocation>
        <location evidence="5">Cytoplasm</location>
    </subcellularLocation>
</comment>
<dbReference type="RefSeq" id="WP_243011411.1">
    <property type="nucleotide sequence ID" value="NZ_JALGAR010000001.1"/>
</dbReference>
<dbReference type="EC" id="3.1.-.-" evidence="5"/>